<dbReference type="PROSITE" id="PS50240">
    <property type="entry name" value="TRYPSIN_DOM"/>
    <property type="match status" value="1"/>
</dbReference>
<keyword evidence="6" id="KW-1185">Reference proteome</keyword>
<feature type="signal peptide" evidence="3">
    <location>
        <begin position="1"/>
        <end position="21"/>
    </location>
</feature>
<evidence type="ECO:0000256" key="3">
    <source>
        <dbReference type="SAM" id="SignalP"/>
    </source>
</evidence>
<feature type="domain" description="Peptidase S1" evidence="4">
    <location>
        <begin position="38"/>
        <end position="270"/>
    </location>
</feature>
<dbReference type="PANTHER" id="PTHR24276:SF98">
    <property type="entry name" value="FI18310P1-RELATED"/>
    <property type="match status" value="1"/>
</dbReference>
<dbReference type="GO" id="GO:0004252">
    <property type="term" value="F:serine-type endopeptidase activity"/>
    <property type="evidence" value="ECO:0007669"/>
    <property type="project" value="InterPro"/>
</dbReference>
<dbReference type="PRINTS" id="PR00722">
    <property type="entry name" value="CHYMOTRYPSIN"/>
</dbReference>
<keyword evidence="3" id="KW-0732">Signal</keyword>
<evidence type="ECO:0000256" key="1">
    <source>
        <dbReference type="ARBA" id="ARBA00007664"/>
    </source>
</evidence>
<dbReference type="CDD" id="cd00190">
    <property type="entry name" value="Tryp_SPc"/>
    <property type="match status" value="1"/>
</dbReference>
<dbReference type="AlphaFoldDB" id="A0A137P5V8"/>
<protein>
    <submittedName>
        <fullName evidence="5">Trypsin-like serine protease</fullName>
    </submittedName>
</protein>
<dbReference type="PROSITE" id="PS00135">
    <property type="entry name" value="TRYPSIN_SER"/>
    <property type="match status" value="1"/>
</dbReference>
<dbReference type="InterPro" id="IPR043504">
    <property type="entry name" value="Peptidase_S1_PA_chymotrypsin"/>
</dbReference>
<dbReference type="Gene3D" id="2.40.10.10">
    <property type="entry name" value="Trypsin-like serine proteases"/>
    <property type="match status" value="1"/>
</dbReference>
<dbReference type="OrthoDB" id="6380398at2759"/>
<comment type="similarity">
    <text evidence="1">Belongs to the peptidase S1 family.</text>
</comment>
<evidence type="ECO:0000259" key="4">
    <source>
        <dbReference type="PROSITE" id="PS50240"/>
    </source>
</evidence>
<name>A0A137P5V8_CONC2</name>
<proteinExistence type="inferred from homology"/>
<dbReference type="STRING" id="796925.A0A137P5V8"/>
<dbReference type="SMART" id="SM00020">
    <property type="entry name" value="Tryp_SPc"/>
    <property type="match status" value="1"/>
</dbReference>
<reference evidence="5 6" key="1">
    <citation type="journal article" date="2015" name="Genome Biol. Evol.">
        <title>Phylogenomic analyses indicate that early fungi evolved digesting cell walls of algal ancestors of land plants.</title>
        <authorList>
            <person name="Chang Y."/>
            <person name="Wang S."/>
            <person name="Sekimoto S."/>
            <person name="Aerts A.L."/>
            <person name="Choi C."/>
            <person name="Clum A."/>
            <person name="LaButti K.M."/>
            <person name="Lindquist E.A."/>
            <person name="Yee Ngan C."/>
            <person name="Ohm R.A."/>
            <person name="Salamov A.A."/>
            <person name="Grigoriev I.V."/>
            <person name="Spatafora J.W."/>
            <person name="Berbee M.L."/>
        </authorList>
    </citation>
    <scope>NUCLEOTIDE SEQUENCE [LARGE SCALE GENOMIC DNA]</scope>
    <source>
        <strain evidence="5 6">NRRL 28638</strain>
    </source>
</reference>
<sequence>MFKKLELGIFLGVLLNDFVLSDELIDLTESEPTLSEKIVNGLNVEPPFRYSWMASIQHGSHPYCGGVMIATNAMITARHCSIKGDNDEYKVLVHRHDLWKSNKEESGIELEVLERVYHPDADIALWKLSPSYNHTIDGIMLFPNGTDIKGPETGEIATALGWGRTGHNAKSAHILQEVHVPLVDPKKCESVWNRRRNIRFRSAIQVCAGWPEGERDTCKGDSGGPLFVMRGKVPMIVGLTSFGDPCAKPNTPTVYSKVEPFIEWIIKHMN</sequence>
<dbReference type="InterPro" id="IPR033116">
    <property type="entry name" value="TRYPSIN_SER"/>
</dbReference>
<evidence type="ECO:0000313" key="5">
    <source>
        <dbReference type="EMBL" id="KXN70390.1"/>
    </source>
</evidence>
<dbReference type="InterPro" id="IPR009003">
    <property type="entry name" value="Peptidase_S1_PA"/>
</dbReference>
<keyword evidence="5" id="KW-0645">Protease</keyword>
<dbReference type="Proteomes" id="UP000070444">
    <property type="component" value="Unassembled WGS sequence"/>
</dbReference>
<dbReference type="InterPro" id="IPR050430">
    <property type="entry name" value="Peptidase_S1"/>
</dbReference>
<accession>A0A137P5V8</accession>
<gene>
    <name evidence="5" type="ORF">CONCODRAFT_39506</name>
</gene>
<dbReference type="PANTHER" id="PTHR24276">
    <property type="entry name" value="POLYSERASE-RELATED"/>
    <property type="match status" value="1"/>
</dbReference>
<dbReference type="SUPFAM" id="SSF50494">
    <property type="entry name" value="Trypsin-like serine proteases"/>
    <property type="match status" value="1"/>
</dbReference>
<keyword evidence="5" id="KW-0378">Hydrolase</keyword>
<keyword evidence="2" id="KW-1015">Disulfide bond</keyword>
<dbReference type="EMBL" id="KQ964503">
    <property type="protein sequence ID" value="KXN70390.1"/>
    <property type="molecule type" value="Genomic_DNA"/>
</dbReference>
<feature type="non-terminal residue" evidence="5">
    <location>
        <position position="270"/>
    </location>
</feature>
<dbReference type="InterPro" id="IPR001254">
    <property type="entry name" value="Trypsin_dom"/>
</dbReference>
<organism evidence="5 6">
    <name type="scientific">Conidiobolus coronatus (strain ATCC 28846 / CBS 209.66 / NRRL 28638)</name>
    <name type="common">Delacroixia coronata</name>
    <dbReference type="NCBI Taxonomy" id="796925"/>
    <lineage>
        <taxon>Eukaryota</taxon>
        <taxon>Fungi</taxon>
        <taxon>Fungi incertae sedis</taxon>
        <taxon>Zoopagomycota</taxon>
        <taxon>Entomophthoromycotina</taxon>
        <taxon>Entomophthoromycetes</taxon>
        <taxon>Entomophthorales</taxon>
        <taxon>Ancylistaceae</taxon>
        <taxon>Conidiobolus</taxon>
    </lineage>
</organism>
<dbReference type="InterPro" id="IPR001314">
    <property type="entry name" value="Peptidase_S1A"/>
</dbReference>
<evidence type="ECO:0000256" key="2">
    <source>
        <dbReference type="ARBA" id="ARBA00023157"/>
    </source>
</evidence>
<dbReference type="GO" id="GO:0006508">
    <property type="term" value="P:proteolysis"/>
    <property type="evidence" value="ECO:0007669"/>
    <property type="project" value="UniProtKB-KW"/>
</dbReference>
<dbReference type="FunFam" id="2.40.10.10:FF:000002">
    <property type="entry name" value="Transmembrane protease serine"/>
    <property type="match status" value="1"/>
</dbReference>
<evidence type="ECO:0000313" key="6">
    <source>
        <dbReference type="Proteomes" id="UP000070444"/>
    </source>
</evidence>
<feature type="chain" id="PRO_5007294553" evidence="3">
    <location>
        <begin position="22"/>
        <end position="270"/>
    </location>
</feature>
<dbReference type="Pfam" id="PF00089">
    <property type="entry name" value="Trypsin"/>
    <property type="match status" value="1"/>
</dbReference>